<feature type="domain" description="Reverse transcriptase Ty1/copia-type" evidence="2">
    <location>
        <begin position="196"/>
        <end position="259"/>
    </location>
</feature>
<feature type="region of interest" description="Disordered" evidence="1">
    <location>
        <begin position="112"/>
        <end position="152"/>
    </location>
</feature>
<comment type="caution">
    <text evidence="4">The sequence shown here is derived from an EMBL/GenBank/DDBJ whole genome shotgun (WGS) entry which is preliminary data.</text>
</comment>
<dbReference type="Pfam" id="PF25597">
    <property type="entry name" value="SH3_retrovirus"/>
    <property type="match status" value="1"/>
</dbReference>
<dbReference type="InterPro" id="IPR013103">
    <property type="entry name" value="RVT_2"/>
</dbReference>
<evidence type="ECO:0000313" key="4">
    <source>
        <dbReference type="EMBL" id="GEU79392.1"/>
    </source>
</evidence>
<evidence type="ECO:0000256" key="1">
    <source>
        <dbReference type="SAM" id="MobiDB-lite"/>
    </source>
</evidence>
<name>A0A6L2N2Q0_TANCI</name>
<gene>
    <name evidence="4" type="ORF">Tci_051370</name>
</gene>
<sequence>MRYMEMRKGLANKGGDKASDLGSKGLLQVTILNTIDHLGKFDGKADEGFFVGYTLNSKAFRVFNSRIRIVEENLHIRFSESTPNVVGSRLDWLFDIEALIRTMNYELIVVDPKSSHDGGSKPSSDDGKKVDEDPRKEAECKDQKKEDNVNSTNNVNTVSLTVNAAGTNEDNELPFNPNMPTLEDVSIFNFLNDDEDDDFVVYEMDVKSAFLYGKIKEEVYLCQPPGFEDQDFLDRVFKIEKALYRLHQAPKAWFTEVKTASTPMETQKPLLKDEGGKEVDVHMYRLTFCMRAKKRVRLMMEKLFGMELELRLLFWSTAMAKTINGEVQLHAKVPQPSGSTDNVADEVVHKELGDSLVRATTIASSLKVEQDSARVESSDEESLGEDASKQGRRIDAIDQDEDITLVNVQDDAEMFNVDDLGGEEVFIIEQEVFSTTATTEELTLGQALKALKTLKPKVKGIVIQEQEKPGKSTTTTAAISKQQSQDKGKGIMIKEPVKPKKRLN</sequence>
<feature type="compositionally biased region" description="Polar residues" evidence="1">
    <location>
        <begin position="471"/>
        <end position="483"/>
    </location>
</feature>
<feature type="domain" description="Retroviral polymerase SH3-like" evidence="3">
    <location>
        <begin position="36"/>
        <end position="82"/>
    </location>
</feature>
<organism evidence="4">
    <name type="scientific">Tanacetum cinerariifolium</name>
    <name type="common">Dalmatian daisy</name>
    <name type="synonym">Chrysanthemum cinerariifolium</name>
    <dbReference type="NCBI Taxonomy" id="118510"/>
    <lineage>
        <taxon>Eukaryota</taxon>
        <taxon>Viridiplantae</taxon>
        <taxon>Streptophyta</taxon>
        <taxon>Embryophyta</taxon>
        <taxon>Tracheophyta</taxon>
        <taxon>Spermatophyta</taxon>
        <taxon>Magnoliopsida</taxon>
        <taxon>eudicotyledons</taxon>
        <taxon>Gunneridae</taxon>
        <taxon>Pentapetalae</taxon>
        <taxon>asterids</taxon>
        <taxon>campanulids</taxon>
        <taxon>Asterales</taxon>
        <taxon>Asteraceae</taxon>
        <taxon>Asteroideae</taxon>
        <taxon>Anthemideae</taxon>
        <taxon>Anthemidinae</taxon>
        <taxon>Tanacetum</taxon>
    </lineage>
</organism>
<protein>
    <submittedName>
        <fullName evidence="4">Ribonuclease H-like domain-containing protein</fullName>
    </submittedName>
</protein>
<dbReference type="AlphaFoldDB" id="A0A6L2N2Q0"/>
<reference evidence="4" key="1">
    <citation type="journal article" date="2019" name="Sci. Rep.">
        <title>Draft genome of Tanacetum cinerariifolium, the natural source of mosquito coil.</title>
        <authorList>
            <person name="Yamashiro T."/>
            <person name="Shiraishi A."/>
            <person name="Satake H."/>
            <person name="Nakayama K."/>
        </authorList>
    </citation>
    <scope>NUCLEOTIDE SEQUENCE</scope>
</reference>
<dbReference type="EMBL" id="BKCJ010007863">
    <property type="protein sequence ID" value="GEU79392.1"/>
    <property type="molecule type" value="Genomic_DNA"/>
</dbReference>
<feature type="compositionally biased region" description="Basic and acidic residues" evidence="1">
    <location>
        <begin position="113"/>
        <end position="148"/>
    </location>
</feature>
<proteinExistence type="predicted"/>
<accession>A0A6L2N2Q0</accession>
<feature type="region of interest" description="Disordered" evidence="1">
    <location>
        <begin position="370"/>
        <end position="391"/>
    </location>
</feature>
<evidence type="ECO:0000259" key="2">
    <source>
        <dbReference type="Pfam" id="PF07727"/>
    </source>
</evidence>
<feature type="region of interest" description="Disordered" evidence="1">
    <location>
        <begin position="465"/>
        <end position="504"/>
    </location>
</feature>
<dbReference type="InterPro" id="IPR057670">
    <property type="entry name" value="SH3_retrovirus"/>
</dbReference>
<evidence type="ECO:0000259" key="3">
    <source>
        <dbReference type="Pfam" id="PF25597"/>
    </source>
</evidence>
<dbReference type="Pfam" id="PF07727">
    <property type="entry name" value="RVT_2"/>
    <property type="match status" value="1"/>
</dbReference>